<name>A0ACB9TQ08_HOLOL</name>
<reference evidence="1" key="1">
    <citation type="submission" date="2022-04" db="EMBL/GenBank/DDBJ databases">
        <title>Chromosome-scale genome assembly of Holotrichia oblita Faldermann.</title>
        <authorList>
            <person name="Rongchong L."/>
        </authorList>
    </citation>
    <scope>NUCLEOTIDE SEQUENCE</scope>
    <source>
        <strain evidence="1">81SQS9</strain>
    </source>
</reference>
<protein>
    <submittedName>
        <fullName evidence="1">Translin and translin associated protein x</fullName>
    </submittedName>
</protein>
<dbReference type="Proteomes" id="UP001056778">
    <property type="component" value="Chromosome 2"/>
</dbReference>
<accession>A0ACB9TQ08</accession>
<evidence type="ECO:0000313" key="1">
    <source>
        <dbReference type="EMBL" id="KAI4468967.1"/>
    </source>
</evidence>
<gene>
    <name evidence="1" type="ORF">MML48_2g00010012</name>
</gene>
<organism evidence="1 2">
    <name type="scientific">Holotrichia oblita</name>
    <name type="common">Chafer beetle</name>
    <dbReference type="NCBI Taxonomy" id="644536"/>
    <lineage>
        <taxon>Eukaryota</taxon>
        <taxon>Metazoa</taxon>
        <taxon>Ecdysozoa</taxon>
        <taxon>Arthropoda</taxon>
        <taxon>Hexapoda</taxon>
        <taxon>Insecta</taxon>
        <taxon>Pterygota</taxon>
        <taxon>Neoptera</taxon>
        <taxon>Endopterygota</taxon>
        <taxon>Coleoptera</taxon>
        <taxon>Polyphaga</taxon>
        <taxon>Scarabaeiformia</taxon>
        <taxon>Scarabaeidae</taxon>
        <taxon>Melolonthinae</taxon>
        <taxon>Holotrichia</taxon>
    </lineage>
</organism>
<dbReference type="EMBL" id="CM043016">
    <property type="protein sequence ID" value="KAI4468967.1"/>
    <property type="molecule type" value="Genomic_DNA"/>
</dbReference>
<proteinExistence type="predicted"/>
<keyword evidence="2" id="KW-1185">Reference proteome</keyword>
<comment type="caution">
    <text evidence="1">The sequence shown here is derived from an EMBL/GenBank/DDBJ whole genome shotgun (WGS) entry which is preliminary data.</text>
</comment>
<sequence>MSSHKVHRRNPKRNNTKHSVGEKARQVLENINANSPIIKLFQTYATELDDKHDRYERVVKISRDITIESKRIIFLLHNAGTEIEEKKDHIFAEANLRLTQLLQKFKMIAYELQNLDHYLYLRAYTNGLQEYIEALYFYEYQRNTTLPGNNEISSKLIFTLNLANDETIEDLQLCCPIIEILLGLGDFTGEMMRKCINNLGSGNIDDCFKTCTFVRNIFIGFLGLNLSGQSLISRKFYTLKQSLAKMELVCYNIKVRGSEIPKHMLATVVTSTPDENSDDDEGYY</sequence>
<evidence type="ECO:0000313" key="2">
    <source>
        <dbReference type="Proteomes" id="UP001056778"/>
    </source>
</evidence>